<dbReference type="RefSeq" id="WP_344812448.1">
    <property type="nucleotide sequence ID" value="NZ_BAAAZB010000007.1"/>
</dbReference>
<dbReference type="Proteomes" id="UP000468388">
    <property type="component" value="Unassembled WGS sequence"/>
</dbReference>
<protein>
    <submittedName>
        <fullName evidence="1">Uncharacterized protein</fullName>
    </submittedName>
</protein>
<sequence length="160" mass="18665">MLIVHFLKSMYRLYYVNKIISTDILKIDGVFYNKDSSSKQNDGFIGFFDWLRADEQIIVGIRICYFENLPYNKLLMSLPYMRPTFESKCVELLFGESAYPPDISGDQDFTNNYVFKSEGDEYLFTFGLDHLTDKELNCLLKYCTVLPGESLMTSWDDSNL</sequence>
<dbReference type="EMBL" id="WRXO01000002">
    <property type="protein sequence ID" value="MVT41212.1"/>
    <property type="molecule type" value="Genomic_DNA"/>
</dbReference>
<gene>
    <name evidence="1" type="ORF">GO495_11515</name>
</gene>
<evidence type="ECO:0000313" key="1">
    <source>
        <dbReference type="EMBL" id="MVT41212.1"/>
    </source>
</evidence>
<keyword evidence="2" id="KW-1185">Reference proteome</keyword>
<dbReference type="AlphaFoldDB" id="A0A6N8JAS7"/>
<evidence type="ECO:0000313" key="2">
    <source>
        <dbReference type="Proteomes" id="UP000468388"/>
    </source>
</evidence>
<comment type="caution">
    <text evidence="1">The sequence shown here is derived from an EMBL/GenBank/DDBJ whole genome shotgun (WGS) entry which is preliminary data.</text>
</comment>
<accession>A0A6N8JAS7</accession>
<name>A0A6N8JAS7_9BACT</name>
<proteinExistence type="predicted"/>
<organism evidence="1 2">
    <name type="scientific">Chitinophaga oryziterrae</name>
    <dbReference type="NCBI Taxonomy" id="1031224"/>
    <lineage>
        <taxon>Bacteria</taxon>
        <taxon>Pseudomonadati</taxon>
        <taxon>Bacteroidota</taxon>
        <taxon>Chitinophagia</taxon>
        <taxon>Chitinophagales</taxon>
        <taxon>Chitinophagaceae</taxon>
        <taxon>Chitinophaga</taxon>
    </lineage>
</organism>
<reference evidence="1 2" key="1">
    <citation type="submission" date="2019-12" db="EMBL/GenBank/DDBJ databases">
        <title>The draft genomic sequence of strain Chitinophaga oryziterrae JCM 16595.</title>
        <authorList>
            <person name="Zhang X."/>
        </authorList>
    </citation>
    <scope>NUCLEOTIDE SEQUENCE [LARGE SCALE GENOMIC DNA]</scope>
    <source>
        <strain evidence="1 2">JCM 16595</strain>
    </source>
</reference>